<protein>
    <submittedName>
        <fullName evidence="1">Uncharacterized protein</fullName>
    </submittedName>
</protein>
<organism evidence="1 2">
    <name type="scientific">Mugilogobius chulae</name>
    <name type="common">yellowstripe goby</name>
    <dbReference type="NCBI Taxonomy" id="88201"/>
    <lineage>
        <taxon>Eukaryota</taxon>
        <taxon>Metazoa</taxon>
        <taxon>Chordata</taxon>
        <taxon>Craniata</taxon>
        <taxon>Vertebrata</taxon>
        <taxon>Euteleostomi</taxon>
        <taxon>Actinopterygii</taxon>
        <taxon>Neopterygii</taxon>
        <taxon>Teleostei</taxon>
        <taxon>Neoteleostei</taxon>
        <taxon>Acanthomorphata</taxon>
        <taxon>Gobiaria</taxon>
        <taxon>Gobiiformes</taxon>
        <taxon>Gobioidei</taxon>
        <taxon>Gobiidae</taxon>
        <taxon>Gobionellinae</taxon>
        <taxon>Mugilogobius</taxon>
    </lineage>
</organism>
<comment type="caution">
    <text evidence="1">The sequence shown here is derived from an EMBL/GenBank/DDBJ whole genome shotgun (WGS) entry which is preliminary data.</text>
</comment>
<dbReference type="AlphaFoldDB" id="A0AAW0NY73"/>
<gene>
    <name evidence="1" type="ORF">WMY93_016661</name>
</gene>
<name>A0AAW0NY73_9GOBI</name>
<sequence length="150" mass="16742">MLPNGTPTLVPPTPDGGLIYTSPYEYPYALAPTSLLEYPIEHTGAVPGLSTLSDCPGTTLRCRVSALIRTRPWGYSSLARFCAHTIDRSLEPPTPPQPRRVLLLPLNGLQTISVSALCREREEEEELVVEGLRKDLEHCKVLQFLRFRDE</sequence>
<evidence type="ECO:0000313" key="2">
    <source>
        <dbReference type="Proteomes" id="UP001460270"/>
    </source>
</evidence>
<keyword evidence="2" id="KW-1185">Reference proteome</keyword>
<dbReference type="Proteomes" id="UP001460270">
    <property type="component" value="Unassembled WGS sequence"/>
</dbReference>
<dbReference type="EMBL" id="JBBPFD010000012">
    <property type="protein sequence ID" value="KAK7904054.1"/>
    <property type="molecule type" value="Genomic_DNA"/>
</dbReference>
<reference evidence="2" key="1">
    <citation type="submission" date="2024-04" db="EMBL/GenBank/DDBJ databases">
        <title>Salinicola lusitanus LLJ914,a marine bacterium isolated from the Okinawa Trough.</title>
        <authorList>
            <person name="Li J."/>
        </authorList>
    </citation>
    <scope>NUCLEOTIDE SEQUENCE [LARGE SCALE GENOMIC DNA]</scope>
</reference>
<proteinExistence type="predicted"/>
<evidence type="ECO:0000313" key="1">
    <source>
        <dbReference type="EMBL" id="KAK7904054.1"/>
    </source>
</evidence>
<accession>A0AAW0NY73</accession>